<comment type="caution">
    <text evidence="2">The sequence shown here is derived from an EMBL/GenBank/DDBJ whole genome shotgun (WGS) entry which is preliminary data.</text>
</comment>
<dbReference type="AlphaFoldDB" id="A0A553V5F0"/>
<proteinExistence type="predicted"/>
<protein>
    <submittedName>
        <fullName evidence="2">DUF3492 domain-containing protein</fullName>
    </submittedName>
</protein>
<reference evidence="2 3" key="1">
    <citation type="submission" date="2019-07" db="EMBL/GenBank/DDBJ databases">
        <title>Deinococcus detaillus sp. nov., isolated from humus soil in Antarctica.</title>
        <authorList>
            <person name="Zhang K."/>
        </authorList>
    </citation>
    <scope>NUCLEOTIDE SEQUENCE [LARGE SCALE GENOMIC DNA]</scope>
    <source>
        <strain evidence="2 3">H1</strain>
    </source>
</reference>
<gene>
    <name evidence="2" type="ORF">FNU79_03995</name>
</gene>
<dbReference type="InterPro" id="IPR022622">
    <property type="entry name" value="DUF3492"/>
</dbReference>
<dbReference type="SUPFAM" id="SSF53756">
    <property type="entry name" value="UDP-Glycosyltransferase/glycogen phosphorylase"/>
    <property type="match status" value="1"/>
</dbReference>
<dbReference type="Gene3D" id="3.40.50.2000">
    <property type="entry name" value="Glycogen Phosphorylase B"/>
    <property type="match status" value="2"/>
</dbReference>
<dbReference type="Proteomes" id="UP000316092">
    <property type="component" value="Unassembled WGS sequence"/>
</dbReference>
<accession>A0A553V5F0</accession>
<dbReference type="NCBIfam" id="NF038011">
    <property type="entry name" value="PelF"/>
    <property type="match status" value="1"/>
</dbReference>
<dbReference type="EMBL" id="VKDB01000002">
    <property type="protein sequence ID" value="TSA87672.1"/>
    <property type="molecule type" value="Genomic_DNA"/>
</dbReference>
<sequence length="490" mass="54490">MQGGVSVWCDQLIAGLPEHRFQVYAISGQRIKTPSWTLPSNVERLVSVPLWDAAPRAANQPKALLPGLGTSWARRGLYTQSELDDAYAQLLSSLFGSSEDSTEFLSALRRLFSYAQSGDLTRALTTRRNIALMYDLWRGRGLPSDEQHLRRGPLLLRPNLADALQASTWLEHFLRPLSCPPPKAELCHSASNGLSPLLAFTSKWAYGTPFIMTEHGVYLRERYLELRYSTHSAAFKSFLLRFYSLLSRSAYVMADYITPGSHYNERWELQQGADVARIRPVYNGINPSFFPPATQEPSDPTITWVGRIDPLKDLETLIRAFGEVSEAMPNAKLRMFGAVPSGNEAYAEHCQRLIGQFGLTHKATFEGRIADVVDAYHAGHIVALSSISEGFPYTLIEAMASGRATVATDVGGVTEALGETGLIVPSRDHQAFARASLSLLGNDDLRRRLGAAARTRVFAEFTLENFLHVYRHVYPYVKLTHARSAQDNLS</sequence>
<feature type="domain" description="DUF3492" evidence="1">
    <location>
        <begin position="2"/>
        <end position="275"/>
    </location>
</feature>
<dbReference type="OrthoDB" id="9772485at2"/>
<evidence type="ECO:0000259" key="1">
    <source>
        <dbReference type="Pfam" id="PF11997"/>
    </source>
</evidence>
<keyword evidence="3" id="KW-1185">Reference proteome</keyword>
<dbReference type="Pfam" id="PF11997">
    <property type="entry name" value="DUF3492"/>
    <property type="match status" value="1"/>
</dbReference>
<dbReference type="Pfam" id="PF13692">
    <property type="entry name" value="Glyco_trans_1_4"/>
    <property type="match status" value="1"/>
</dbReference>
<name>A0A553V5F0_9DEIO</name>
<organism evidence="2 3">
    <name type="scientific">Deinococcus detaillensis</name>
    <dbReference type="NCBI Taxonomy" id="2592048"/>
    <lineage>
        <taxon>Bacteria</taxon>
        <taxon>Thermotogati</taxon>
        <taxon>Deinococcota</taxon>
        <taxon>Deinococci</taxon>
        <taxon>Deinococcales</taxon>
        <taxon>Deinococcaceae</taxon>
        <taxon>Deinococcus</taxon>
    </lineage>
</organism>
<evidence type="ECO:0000313" key="2">
    <source>
        <dbReference type="EMBL" id="TSA87672.1"/>
    </source>
</evidence>
<dbReference type="GO" id="GO:0016757">
    <property type="term" value="F:glycosyltransferase activity"/>
    <property type="evidence" value="ECO:0007669"/>
    <property type="project" value="TreeGrafter"/>
</dbReference>
<evidence type="ECO:0000313" key="3">
    <source>
        <dbReference type="Proteomes" id="UP000316092"/>
    </source>
</evidence>
<dbReference type="InterPro" id="IPR047691">
    <property type="entry name" value="PelF-like"/>
</dbReference>
<dbReference type="PANTHER" id="PTHR12526">
    <property type="entry name" value="GLYCOSYLTRANSFERASE"/>
    <property type="match status" value="1"/>
</dbReference>
<dbReference type="PANTHER" id="PTHR12526:SF636">
    <property type="entry name" value="BLL3647 PROTEIN"/>
    <property type="match status" value="1"/>
</dbReference>